<dbReference type="AlphaFoldDB" id="A0A918SAS9"/>
<dbReference type="InterPro" id="IPR016167">
    <property type="entry name" value="FAD-bd_PCMH_sub1"/>
</dbReference>
<proteinExistence type="predicted"/>
<dbReference type="InterPro" id="IPR016169">
    <property type="entry name" value="FAD-bd_PCMH_sub2"/>
</dbReference>
<dbReference type="InterPro" id="IPR016171">
    <property type="entry name" value="Vanillyl_alc_oxidase_C-sub2"/>
</dbReference>
<dbReference type="Pfam" id="PF04030">
    <property type="entry name" value="ALO"/>
    <property type="match status" value="2"/>
</dbReference>
<reference evidence="4" key="2">
    <citation type="submission" date="2020-09" db="EMBL/GenBank/DDBJ databases">
        <authorList>
            <person name="Sun Q."/>
            <person name="Kim S."/>
        </authorList>
    </citation>
    <scope>NUCLEOTIDE SEQUENCE</scope>
    <source>
        <strain evidence="4">KCTC 12719</strain>
    </source>
</reference>
<accession>A0A918SAS9</accession>
<name>A0A918SAS9_9FLAO</name>
<evidence type="ECO:0000313" key="4">
    <source>
        <dbReference type="EMBL" id="GHA31506.1"/>
    </source>
</evidence>
<dbReference type="GO" id="GO:0071949">
    <property type="term" value="F:FAD binding"/>
    <property type="evidence" value="ECO:0007669"/>
    <property type="project" value="InterPro"/>
</dbReference>
<sequence>MQERNWENWSGSMTFTPSEIFTPESEEEIVQCVRQAKQEGRKVRVVGAGHSSSPLVKTNDILLSLKHFKGVENPDLEKSKATILAGMTVKEAGKDLHRYGLAMHNTGDVDVQTVAGAIGTGTHGTGKKLRNLSSMLVGVRMVTGEGEIVDTIIEEDPELFRALRVAMGTCGIFLKMRLQLQPTFQLHRKEWCVPLDFCLENLENLQDNNRNFDFYWYPRSDIAKIRLINEVGEGMPEISAGKLEFEKKGHSHLILPRSRHLKFDEMEYSLPAENGPACFEEVRELVKNEFRKEVAWRVLYRTIRSDDAFISSMYKKESVTISLHHNAGLPFWDYFRNIEPIFRKYGGRPHWGKKHTLKANDLKELYPEWEKFQEYRKKFDPQNVFLTPYMKELLIS</sequence>
<gene>
    <name evidence="4" type="ORF">GCM10007103_11440</name>
</gene>
<dbReference type="Gene3D" id="3.30.43.10">
    <property type="entry name" value="Uridine Diphospho-n-acetylenolpyruvylglucosamine Reductase, domain 2"/>
    <property type="match status" value="1"/>
</dbReference>
<dbReference type="PANTHER" id="PTHR43762">
    <property type="entry name" value="L-GULONOLACTONE OXIDASE"/>
    <property type="match status" value="1"/>
</dbReference>
<evidence type="ECO:0000256" key="2">
    <source>
        <dbReference type="ARBA" id="ARBA00023002"/>
    </source>
</evidence>
<keyword evidence="1" id="KW-0285">Flavoprotein</keyword>
<reference evidence="4" key="1">
    <citation type="journal article" date="2014" name="Int. J. Syst. Evol. Microbiol.">
        <title>Complete genome sequence of Corynebacterium casei LMG S-19264T (=DSM 44701T), isolated from a smear-ripened cheese.</title>
        <authorList>
            <consortium name="US DOE Joint Genome Institute (JGI-PGF)"/>
            <person name="Walter F."/>
            <person name="Albersmeier A."/>
            <person name="Kalinowski J."/>
            <person name="Ruckert C."/>
        </authorList>
    </citation>
    <scope>NUCLEOTIDE SEQUENCE</scope>
    <source>
        <strain evidence="4">KCTC 12719</strain>
    </source>
</reference>
<dbReference type="Gene3D" id="3.30.465.10">
    <property type="match status" value="1"/>
</dbReference>
<dbReference type="PANTHER" id="PTHR43762:SF1">
    <property type="entry name" value="D-ARABINONO-1,4-LACTONE OXIDASE"/>
    <property type="match status" value="1"/>
</dbReference>
<keyword evidence="5" id="KW-1185">Reference proteome</keyword>
<dbReference type="Gene3D" id="1.10.45.10">
    <property type="entry name" value="Vanillyl-alcohol Oxidase, Chain A, domain 4"/>
    <property type="match status" value="1"/>
</dbReference>
<dbReference type="InterPro" id="IPR006094">
    <property type="entry name" value="Oxid_FAD_bind_N"/>
</dbReference>
<evidence type="ECO:0000256" key="1">
    <source>
        <dbReference type="ARBA" id="ARBA00022827"/>
    </source>
</evidence>
<comment type="caution">
    <text evidence="4">The sequence shown here is derived from an EMBL/GenBank/DDBJ whole genome shotgun (WGS) entry which is preliminary data.</text>
</comment>
<dbReference type="InterPro" id="IPR007173">
    <property type="entry name" value="ALO_C"/>
</dbReference>
<dbReference type="InterPro" id="IPR016166">
    <property type="entry name" value="FAD-bd_PCMH"/>
</dbReference>
<organism evidence="4 5">
    <name type="scientific">Salinimicrobium marinum</name>
    <dbReference type="NCBI Taxonomy" id="680283"/>
    <lineage>
        <taxon>Bacteria</taxon>
        <taxon>Pseudomonadati</taxon>
        <taxon>Bacteroidota</taxon>
        <taxon>Flavobacteriia</taxon>
        <taxon>Flavobacteriales</taxon>
        <taxon>Flavobacteriaceae</taxon>
        <taxon>Salinimicrobium</taxon>
    </lineage>
</organism>
<dbReference type="GO" id="GO:0003885">
    <property type="term" value="F:D-arabinono-1,4-lactone oxidase activity"/>
    <property type="evidence" value="ECO:0007669"/>
    <property type="project" value="InterPro"/>
</dbReference>
<keyword evidence="2" id="KW-0560">Oxidoreductase</keyword>
<dbReference type="PIRSF" id="PIRSF000136">
    <property type="entry name" value="LGO_GLO"/>
    <property type="match status" value="1"/>
</dbReference>
<dbReference type="PROSITE" id="PS51387">
    <property type="entry name" value="FAD_PCMH"/>
    <property type="match status" value="1"/>
</dbReference>
<dbReference type="InterPro" id="IPR036318">
    <property type="entry name" value="FAD-bd_PCMH-like_sf"/>
</dbReference>
<protein>
    <submittedName>
        <fullName evidence="4">Oxidoreductase</fullName>
    </submittedName>
</protein>
<evidence type="ECO:0000313" key="5">
    <source>
        <dbReference type="Proteomes" id="UP000610456"/>
    </source>
</evidence>
<dbReference type="Proteomes" id="UP000610456">
    <property type="component" value="Unassembled WGS sequence"/>
</dbReference>
<dbReference type="InterPro" id="IPR010031">
    <property type="entry name" value="FAD_lactone_oxidase-like"/>
</dbReference>
<keyword evidence="1" id="KW-0274">FAD</keyword>
<dbReference type="Gene3D" id="3.30.70.2520">
    <property type="match status" value="1"/>
</dbReference>
<dbReference type="GO" id="GO:0016020">
    <property type="term" value="C:membrane"/>
    <property type="evidence" value="ECO:0007669"/>
    <property type="project" value="InterPro"/>
</dbReference>
<dbReference type="Pfam" id="PF01565">
    <property type="entry name" value="FAD_binding_4"/>
    <property type="match status" value="1"/>
</dbReference>
<dbReference type="EMBL" id="BMXB01000002">
    <property type="protein sequence ID" value="GHA31506.1"/>
    <property type="molecule type" value="Genomic_DNA"/>
</dbReference>
<dbReference type="SUPFAM" id="SSF56176">
    <property type="entry name" value="FAD-binding/transporter-associated domain-like"/>
    <property type="match status" value="1"/>
</dbReference>
<feature type="domain" description="FAD-binding PCMH-type" evidence="3">
    <location>
        <begin position="13"/>
        <end position="183"/>
    </location>
</feature>
<evidence type="ECO:0000259" key="3">
    <source>
        <dbReference type="PROSITE" id="PS51387"/>
    </source>
</evidence>